<dbReference type="GO" id="GO:0038023">
    <property type="term" value="F:signaling receptor activity"/>
    <property type="evidence" value="ECO:0000318"/>
    <property type="project" value="GO_Central"/>
</dbReference>
<protein>
    <submittedName>
        <fullName evidence="1">Uncharacterized protein</fullName>
    </submittedName>
</protein>
<accession>A0A8R1UGA0</accession>
<dbReference type="InterPro" id="IPR052612">
    <property type="entry name" value="ANP_Clearance_Receptor"/>
</dbReference>
<evidence type="ECO:0000313" key="2">
    <source>
        <dbReference type="Proteomes" id="UP000005239"/>
    </source>
</evidence>
<gene>
    <name evidence="1" type="primary">WBGene00115773</name>
</gene>
<accession>A0A2A6BUE0</accession>
<dbReference type="Proteomes" id="UP000005239">
    <property type="component" value="Unassembled WGS sequence"/>
</dbReference>
<dbReference type="AlphaFoldDB" id="A0A2A6BUE0"/>
<reference evidence="1" key="2">
    <citation type="submission" date="2022-06" db="UniProtKB">
        <authorList>
            <consortium name="EnsemblMetazoa"/>
        </authorList>
    </citation>
    <scope>IDENTIFICATION</scope>
    <source>
        <strain evidence="1">PS312</strain>
    </source>
</reference>
<dbReference type="GO" id="GO:0007165">
    <property type="term" value="P:signal transduction"/>
    <property type="evidence" value="ECO:0000318"/>
    <property type="project" value="GO_Central"/>
</dbReference>
<dbReference type="Gene3D" id="3.40.50.2300">
    <property type="match status" value="1"/>
</dbReference>
<dbReference type="OrthoDB" id="5845151at2759"/>
<dbReference type="InterPro" id="IPR028082">
    <property type="entry name" value="Peripla_BP_I"/>
</dbReference>
<dbReference type="PANTHER" id="PTHR44755">
    <property type="entry name" value="NATRIURETIC PEPTIDE RECEPTOR 3-RELATED"/>
    <property type="match status" value="1"/>
</dbReference>
<dbReference type="PANTHER" id="PTHR44755:SF9">
    <property type="entry name" value="PROTEIN CBG14864"/>
    <property type="match status" value="1"/>
</dbReference>
<evidence type="ECO:0000313" key="1">
    <source>
        <dbReference type="EnsemblMetazoa" id="PPA26219.1"/>
    </source>
</evidence>
<reference evidence="2" key="1">
    <citation type="journal article" date="2008" name="Nat. Genet.">
        <title>The Pristionchus pacificus genome provides a unique perspective on nematode lifestyle and parasitism.</title>
        <authorList>
            <person name="Dieterich C."/>
            <person name="Clifton S.W."/>
            <person name="Schuster L.N."/>
            <person name="Chinwalla A."/>
            <person name="Delehaunty K."/>
            <person name="Dinkelacker I."/>
            <person name="Fulton L."/>
            <person name="Fulton R."/>
            <person name="Godfrey J."/>
            <person name="Minx P."/>
            <person name="Mitreva M."/>
            <person name="Roeseler W."/>
            <person name="Tian H."/>
            <person name="Witte H."/>
            <person name="Yang S.P."/>
            <person name="Wilson R.K."/>
            <person name="Sommer R.J."/>
        </authorList>
    </citation>
    <scope>NUCLEOTIDE SEQUENCE [LARGE SCALE GENOMIC DNA]</scope>
    <source>
        <strain evidence="2">PS312</strain>
    </source>
</reference>
<proteinExistence type="predicted"/>
<keyword evidence="2" id="KW-1185">Reference proteome</keyword>
<sequence>SPNDKFGLTLLKAQPVIDEAEEEAVRRNLVPEGWLNLRTYDSRYWEDVTLAERWSTVGVVNAYCEKKLDMVLGFADSYGLATVTKVSAGFGNGVPVITTAGLPSMLHSRKSYPYLIRMQGSYRHMAAALFKLIAKQDKTDPNHSPHSLDYLHMLFMYHDKKRAVNKQERDETTDSESVSSHCYFSLYAIKNYFSEHSAEFKSIWSITTPSYPFDEELPRNKSQVEHWLKEVSEKTNGAFSLCDYYREYGLECGFVT</sequence>
<name>A0A2A6BUE0_PRIPA</name>
<dbReference type="EnsemblMetazoa" id="PPA26219.1">
    <property type="protein sequence ID" value="PPA26219.1"/>
    <property type="gene ID" value="WBGene00115773"/>
</dbReference>
<dbReference type="GO" id="GO:0017046">
    <property type="term" value="F:peptide hormone binding"/>
    <property type="evidence" value="ECO:0000318"/>
    <property type="project" value="GO_Central"/>
</dbReference>
<organism evidence="1 2">
    <name type="scientific">Pristionchus pacificus</name>
    <name type="common">Parasitic nematode worm</name>
    <dbReference type="NCBI Taxonomy" id="54126"/>
    <lineage>
        <taxon>Eukaryota</taxon>
        <taxon>Metazoa</taxon>
        <taxon>Ecdysozoa</taxon>
        <taxon>Nematoda</taxon>
        <taxon>Chromadorea</taxon>
        <taxon>Rhabditida</taxon>
        <taxon>Rhabditina</taxon>
        <taxon>Diplogasteromorpha</taxon>
        <taxon>Diplogasteroidea</taxon>
        <taxon>Neodiplogasteridae</taxon>
        <taxon>Pristionchus</taxon>
    </lineage>
</organism>
<dbReference type="SUPFAM" id="SSF53822">
    <property type="entry name" value="Periplasmic binding protein-like I"/>
    <property type="match status" value="1"/>
</dbReference>